<dbReference type="EMBL" id="OZ034814">
    <property type="protein sequence ID" value="CAL1361005.1"/>
    <property type="molecule type" value="Genomic_DNA"/>
</dbReference>
<keyword evidence="3" id="KW-1185">Reference proteome</keyword>
<organism evidence="2 3">
    <name type="scientific">Linum trigynum</name>
    <dbReference type="NCBI Taxonomy" id="586398"/>
    <lineage>
        <taxon>Eukaryota</taxon>
        <taxon>Viridiplantae</taxon>
        <taxon>Streptophyta</taxon>
        <taxon>Embryophyta</taxon>
        <taxon>Tracheophyta</taxon>
        <taxon>Spermatophyta</taxon>
        <taxon>Magnoliopsida</taxon>
        <taxon>eudicotyledons</taxon>
        <taxon>Gunneridae</taxon>
        <taxon>Pentapetalae</taxon>
        <taxon>rosids</taxon>
        <taxon>fabids</taxon>
        <taxon>Malpighiales</taxon>
        <taxon>Linaceae</taxon>
        <taxon>Linum</taxon>
    </lineage>
</organism>
<gene>
    <name evidence="2" type="ORF">LTRI10_LOCUS8404</name>
</gene>
<name>A0AAV2CXD6_9ROSI</name>
<evidence type="ECO:0000313" key="3">
    <source>
        <dbReference type="Proteomes" id="UP001497516"/>
    </source>
</evidence>
<protein>
    <submittedName>
        <fullName evidence="2">Uncharacterized protein</fullName>
    </submittedName>
</protein>
<reference evidence="2 3" key="1">
    <citation type="submission" date="2024-04" db="EMBL/GenBank/DDBJ databases">
        <authorList>
            <person name="Fracassetti M."/>
        </authorList>
    </citation>
    <scope>NUCLEOTIDE SEQUENCE [LARGE SCALE GENOMIC DNA]</scope>
</reference>
<accession>A0AAV2CXD6</accession>
<feature type="compositionally biased region" description="Polar residues" evidence="1">
    <location>
        <begin position="41"/>
        <end position="64"/>
    </location>
</feature>
<sequence>MSFWCNDVRVTVRGFCKATKRIAEFKKLQQERDRRRREAGPTTQALSSGAVTGSSVPPRSTTVTPEGREAVAVTVAVPVLLKPACSHAATKKLQDSKPSPPLLKSLDASPADVVDVAAAPHGLGEFKEEAINTPAARNKDSAPSNFPFAIDISLHPYVLIELVVREGEGIHEEWLLEDGYISWSESIMCFDPGGNDLGRIEAVNIDRLDWVLKLNWKYRKRRLWCLTLTVVHHKMR</sequence>
<feature type="region of interest" description="Disordered" evidence="1">
    <location>
        <begin position="28"/>
        <end position="67"/>
    </location>
</feature>
<dbReference type="Proteomes" id="UP001497516">
    <property type="component" value="Chromosome 10"/>
</dbReference>
<feature type="compositionally biased region" description="Basic and acidic residues" evidence="1">
    <location>
        <begin position="28"/>
        <end position="39"/>
    </location>
</feature>
<evidence type="ECO:0000256" key="1">
    <source>
        <dbReference type="SAM" id="MobiDB-lite"/>
    </source>
</evidence>
<evidence type="ECO:0000313" key="2">
    <source>
        <dbReference type="EMBL" id="CAL1361005.1"/>
    </source>
</evidence>
<dbReference type="AlphaFoldDB" id="A0AAV2CXD6"/>
<proteinExistence type="predicted"/>